<evidence type="ECO:0008006" key="3">
    <source>
        <dbReference type="Google" id="ProtNLM"/>
    </source>
</evidence>
<organism evidence="2">
    <name type="scientific">Singulisphaera sp. Ch08</name>
    <dbReference type="NCBI Taxonomy" id="3120278"/>
    <lineage>
        <taxon>Bacteria</taxon>
        <taxon>Pseudomonadati</taxon>
        <taxon>Planctomycetota</taxon>
        <taxon>Planctomycetia</taxon>
        <taxon>Isosphaerales</taxon>
        <taxon>Isosphaeraceae</taxon>
        <taxon>Singulisphaera</taxon>
    </lineage>
</organism>
<evidence type="ECO:0000313" key="2">
    <source>
        <dbReference type="EMBL" id="XBH05975.1"/>
    </source>
</evidence>
<name>A0AAU7CLQ7_9BACT</name>
<feature type="transmembrane region" description="Helical" evidence="1">
    <location>
        <begin position="50"/>
        <end position="68"/>
    </location>
</feature>
<proteinExistence type="predicted"/>
<dbReference type="AlphaFoldDB" id="A0AAU7CLQ7"/>
<sequence length="92" mass="9966">MRRAWVVLAFGTVLGGGLGYLRGTIALRQIPEYWTEDLLGDDYLARTVDTFNHASLGALIALGGVVLAGKLRKLRRSGCDGSVDHTPPLDRD</sequence>
<accession>A0AAU7CLQ7</accession>
<dbReference type="RefSeq" id="WP_406698826.1">
    <property type="nucleotide sequence ID" value="NZ_CP155447.1"/>
</dbReference>
<dbReference type="EMBL" id="CP155447">
    <property type="protein sequence ID" value="XBH05975.1"/>
    <property type="molecule type" value="Genomic_DNA"/>
</dbReference>
<reference evidence="2" key="1">
    <citation type="submission" date="2024-05" db="EMBL/GenBank/DDBJ databases">
        <title>Planctomycetes of the genus Singulisphaera possess chitinolytic capabilities.</title>
        <authorList>
            <person name="Ivanova A."/>
        </authorList>
    </citation>
    <scope>NUCLEOTIDE SEQUENCE</scope>
    <source>
        <strain evidence="2">Ch08T</strain>
    </source>
</reference>
<evidence type="ECO:0000256" key="1">
    <source>
        <dbReference type="SAM" id="Phobius"/>
    </source>
</evidence>
<protein>
    <recommendedName>
        <fullName evidence="3">DUF4321 domain-containing protein</fullName>
    </recommendedName>
</protein>
<keyword evidence="1" id="KW-0812">Transmembrane</keyword>
<keyword evidence="1" id="KW-1133">Transmembrane helix</keyword>
<gene>
    <name evidence="2" type="ORF">V5E97_08070</name>
</gene>
<keyword evidence="1" id="KW-0472">Membrane</keyword>